<evidence type="ECO:0000256" key="1">
    <source>
        <dbReference type="SAM" id="Phobius"/>
    </source>
</evidence>
<keyword evidence="1" id="KW-0472">Membrane</keyword>
<keyword evidence="1" id="KW-0812">Transmembrane</keyword>
<keyword evidence="1" id="KW-1133">Transmembrane helix</keyword>
<feature type="transmembrane region" description="Helical" evidence="1">
    <location>
        <begin position="44"/>
        <end position="64"/>
    </location>
</feature>
<accession>A0A6C0H2S6</accession>
<organism evidence="2">
    <name type="scientific">viral metagenome</name>
    <dbReference type="NCBI Taxonomy" id="1070528"/>
    <lineage>
        <taxon>unclassified sequences</taxon>
        <taxon>metagenomes</taxon>
        <taxon>organismal metagenomes</taxon>
    </lineage>
</organism>
<feature type="transmembrane region" description="Helical" evidence="1">
    <location>
        <begin position="15"/>
        <end position="32"/>
    </location>
</feature>
<dbReference type="AlphaFoldDB" id="A0A6C0H2S6"/>
<proteinExistence type="predicted"/>
<evidence type="ECO:0000313" key="2">
    <source>
        <dbReference type="EMBL" id="QHT74852.1"/>
    </source>
</evidence>
<dbReference type="EMBL" id="MN739859">
    <property type="protein sequence ID" value="QHT74852.1"/>
    <property type="molecule type" value="Genomic_DNA"/>
</dbReference>
<protein>
    <recommendedName>
        <fullName evidence="3">Transmembrane protein</fullName>
    </recommendedName>
</protein>
<evidence type="ECO:0008006" key="3">
    <source>
        <dbReference type="Google" id="ProtNLM"/>
    </source>
</evidence>
<sequence>MSETETKEDFCPACVILPVAMAGAGMASVGATKQNKSNKKKKKLMFWVGITTTLFALIIGLIYLKRCKNCR</sequence>
<reference evidence="2" key="1">
    <citation type="journal article" date="2020" name="Nature">
        <title>Giant virus diversity and host interactions through global metagenomics.</title>
        <authorList>
            <person name="Schulz F."/>
            <person name="Roux S."/>
            <person name="Paez-Espino D."/>
            <person name="Jungbluth S."/>
            <person name="Walsh D.A."/>
            <person name="Denef V.J."/>
            <person name="McMahon K.D."/>
            <person name="Konstantinidis K.T."/>
            <person name="Eloe-Fadrosh E.A."/>
            <person name="Kyrpides N.C."/>
            <person name="Woyke T."/>
        </authorList>
    </citation>
    <scope>NUCLEOTIDE SEQUENCE</scope>
    <source>
        <strain evidence="2">GVMAG-M-3300023179-62</strain>
    </source>
</reference>
<name>A0A6C0H2S6_9ZZZZ</name>